<dbReference type="CDD" id="cd00293">
    <property type="entry name" value="USP-like"/>
    <property type="match status" value="2"/>
</dbReference>
<dbReference type="EMBL" id="BIFT01000002">
    <property type="protein sequence ID" value="GCE30153.1"/>
    <property type="molecule type" value="Genomic_DNA"/>
</dbReference>
<comment type="caution">
    <text evidence="6">The sequence shown here is derived from an EMBL/GenBank/DDBJ whole genome shotgun (WGS) entry which is preliminary data.</text>
</comment>
<dbReference type="Gene3D" id="3.40.50.620">
    <property type="entry name" value="HUPs"/>
    <property type="match status" value="2"/>
</dbReference>
<name>A0A402BFJ0_9CHLR</name>
<dbReference type="InterPro" id="IPR006016">
    <property type="entry name" value="UspA"/>
</dbReference>
<keyword evidence="3" id="KW-0067">ATP-binding</keyword>
<evidence type="ECO:0000256" key="3">
    <source>
        <dbReference type="ARBA" id="ARBA00022840"/>
    </source>
</evidence>
<dbReference type="SUPFAM" id="SSF52402">
    <property type="entry name" value="Adenine nucleotide alpha hydrolases-like"/>
    <property type="match status" value="2"/>
</dbReference>
<dbReference type="AlphaFoldDB" id="A0A402BFJ0"/>
<evidence type="ECO:0000256" key="4">
    <source>
        <dbReference type="SAM" id="MobiDB-lite"/>
    </source>
</evidence>
<dbReference type="OrthoDB" id="9808582at2"/>
<gene>
    <name evidence="6" type="ORF">KDA_56370</name>
</gene>
<comment type="similarity">
    <text evidence="1">Belongs to the universal stress protein A family.</text>
</comment>
<organism evidence="6 7">
    <name type="scientific">Dictyobacter alpinus</name>
    <dbReference type="NCBI Taxonomy" id="2014873"/>
    <lineage>
        <taxon>Bacteria</taxon>
        <taxon>Bacillati</taxon>
        <taxon>Chloroflexota</taxon>
        <taxon>Ktedonobacteria</taxon>
        <taxon>Ktedonobacterales</taxon>
        <taxon>Dictyobacteraceae</taxon>
        <taxon>Dictyobacter</taxon>
    </lineage>
</organism>
<feature type="domain" description="UspA" evidence="5">
    <location>
        <begin position="180"/>
        <end position="337"/>
    </location>
</feature>
<dbReference type="PANTHER" id="PTHR46268:SF27">
    <property type="entry name" value="UNIVERSAL STRESS PROTEIN RV2623"/>
    <property type="match status" value="1"/>
</dbReference>
<dbReference type="GO" id="GO:0005524">
    <property type="term" value="F:ATP binding"/>
    <property type="evidence" value="ECO:0007669"/>
    <property type="project" value="UniProtKB-KW"/>
</dbReference>
<dbReference type="InterPro" id="IPR014729">
    <property type="entry name" value="Rossmann-like_a/b/a_fold"/>
</dbReference>
<dbReference type="PRINTS" id="PR01438">
    <property type="entry name" value="UNVRSLSTRESS"/>
</dbReference>
<evidence type="ECO:0000256" key="2">
    <source>
        <dbReference type="ARBA" id="ARBA00022741"/>
    </source>
</evidence>
<evidence type="ECO:0000313" key="7">
    <source>
        <dbReference type="Proteomes" id="UP000287171"/>
    </source>
</evidence>
<keyword evidence="7" id="KW-1185">Reference proteome</keyword>
<dbReference type="PANTHER" id="PTHR46268">
    <property type="entry name" value="STRESS RESPONSE PROTEIN NHAX"/>
    <property type="match status" value="1"/>
</dbReference>
<dbReference type="Proteomes" id="UP000287171">
    <property type="component" value="Unassembled WGS sequence"/>
</dbReference>
<evidence type="ECO:0000259" key="5">
    <source>
        <dbReference type="Pfam" id="PF00582"/>
    </source>
</evidence>
<feature type="region of interest" description="Disordered" evidence="4">
    <location>
        <begin position="342"/>
        <end position="382"/>
    </location>
</feature>
<accession>A0A402BFJ0</accession>
<keyword evidence="2" id="KW-0547">Nucleotide-binding</keyword>
<evidence type="ECO:0000256" key="1">
    <source>
        <dbReference type="ARBA" id="ARBA00008791"/>
    </source>
</evidence>
<evidence type="ECO:0000313" key="6">
    <source>
        <dbReference type="EMBL" id="GCE30153.1"/>
    </source>
</evidence>
<dbReference type="Pfam" id="PF00582">
    <property type="entry name" value="Usp"/>
    <property type="match status" value="2"/>
</dbReference>
<reference evidence="7" key="1">
    <citation type="submission" date="2018-12" db="EMBL/GenBank/DDBJ databases">
        <title>Tengunoibacter tsumagoiensis gen. nov., sp. nov., Dictyobacter kobayashii sp. nov., D. alpinus sp. nov., and D. joshuensis sp. nov. and description of Dictyobacteraceae fam. nov. within the order Ktedonobacterales isolated from Tengu-no-mugimeshi.</title>
        <authorList>
            <person name="Wang C.M."/>
            <person name="Zheng Y."/>
            <person name="Sakai Y."/>
            <person name="Toyoda A."/>
            <person name="Minakuchi Y."/>
            <person name="Abe K."/>
            <person name="Yokota A."/>
            <person name="Yabe S."/>
        </authorList>
    </citation>
    <scope>NUCLEOTIDE SEQUENCE [LARGE SCALE GENOMIC DNA]</scope>
    <source>
        <strain evidence="7">Uno16</strain>
    </source>
</reference>
<protein>
    <recommendedName>
        <fullName evidence="5">UspA domain-containing protein</fullName>
    </recommendedName>
</protein>
<dbReference type="InterPro" id="IPR006015">
    <property type="entry name" value="Universal_stress_UspA"/>
</dbReference>
<dbReference type="RefSeq" id="WP_126630308.1">
    <property type="nucleotide sequence ID" value="NZ_BIFT01000002.1"/>
</dbReference>
<feature type="domain" description="UspA" evidence="5">
    <location>
        <begin position="20"/>
        <end position="162"/>
    </location>
</feature>
<proteinExistence type="inferred from homology"/>
<sequence length="382" mass="42185">MPIHEFSREQPLPINVPYNVKHILVPLNGTACSEEALSLAARIARNGGARITLLRVVKPARDYDRYPLNIANIEQEPCKQDIEDAQAYLRNIIAKVSLGDIDIQSEILAECSVSALVHYAQVHNVDLIVMCSHGYTGLTRWIRGSVAQQLFRQCPIPVLVLRQDAPFSLRAYQEQPHVFRMLVVLDGSAIAEAVIPPAIRISASLSTPMQGHLHLLRVVQPVYFVDEQATGMVQRMNDEHVKEAWLYLKQLQHQICRKQLDHIQVDVSASVALESELAYTIIRVAEEGETENGQRISEGYDSIAISTQGHSGLPRWVSGSIAEQLLGKTRLPLLVIPHPHKFSKDPMHKAIPTSEGENAGPGSNVSPDHVNLSPAGPSHGCP</sequence>